<sequence length="137" mass="15979">METYGERRKDEKDTKETKETKILERRQVQGSSKERHGRQGDAKTGGHGDKETTKGDTQRREKKGTEERRHREKETEKEAEGCSLKSWQPLQLLRHDVKQQQQQQRLQLQRQLQQQQQQASLQGLLSEPSDASTTLTL</sequence>
<name>U6LW75_9EIME</name>
<evidence type="ECO:0000313" key="2">
    <source>
        <dbReference type="EMBL" id="CDJ52035.1"/>
    </source>
</evidence>
<evidence type="ECO:0000313" key="3">
    <source>
        <dbReference type="Proteomes" id="UP000030750"/>
    </source>
</evidence>
<dbReference type="AlphaFoldDB" id="U6LW75"/>
<organism evidence="2 3">
    <name type="scientific">Eimeria brunetti</name>
    <dbReference type="NCBI Taxonomy" id="51314"/>
    <lineage>
        <taxon>Eukaryota</taxon>
        <taxon>Sar</taxon>
        <taxon>Alveolata</taxon>
        <taxon>Apicomplexa</taxon>
        <taxon>Conoidasida</taxon>
        <taxon>Coccidia</taxon>
        <taxon>Eucoccidiorida</taxon>
        <taxon>Eimeriorina</taxon>
        <taxon>Eimeriidae</taxon>
        <taxon>Eimeria</taxon>
    </lineage>
</organism>
<feature type="compositionally biased region" description="Basic and acidic residues" evidence="1">
    <location>
        <begin position="1"/>
        <end position="80"/>
    </location>
</feature>
<dbReference type="VEuPathDB" id="ToxoDB:EBH_0002640"/>
<dbReference type="EMBL" id="HG713059">
    <property type="protein sequence ID" value="CDJ52035.1"/>
    <property type="molecule type" value="Genomic_DNA"/>
</dbReference>
<feature type="region of interest" description="Disordered" evidence="1">
    <location>
        <begin position="113"/>
        <end position="137"/>
    </location>
</feature>
<protein>
    <submittedName>
        <fullName evidence="2">Uncharacterized protein</fullName>
    </submittedName>
</protein>
<keyword evidence="3" id="KW-1185">Reference proteome</keyword>
<gene>
    <name evidence="2" type="ORF">EBH_0002640</name>
</gene>
<accession>U6LW75</accession>
<proteinExistence type="predicted"/>
<evidence type="ECO:0000256" key="1">
    <source>
        <dbReference type="SAM" id="MobiDB-lite"/>
    </source>
</evidence>
<dbReference type="Proteomes" id="UP000030750">
    <property type="component" value="Unassembled WGS sequence"/>
</dbReference>
<reference evidence="2" key="1">
    <citation type="submission" date="2013-10" db="EMBL/GenBank/DDBJ databases">
        <title>Genomic analysis of the causative agents of coccidiosis in chickens.</title>
        <authorList>
            <person name="Reid A.J."/>
            <person name="Blake D."/>
            <person name="Billington K."/>
            <person name="Browne H."/>
            <person name="Dunn M."/>
            <person name="Hung S."/>
            <person name="Kawahara F."/>
            <person name="Miranda-Saavedra D."/>
            <person name="Mourier T."/>
            <person name="Nagra H."/>
            <person name="Otto T.D."/>
            <person name="Rawlings N."/>
            <person name="Sanchez A."/>
            <person name="Sanders M."/>
            <person name="Subramaniam C."/>
            <person name="Tay Y."/>
            <person name="Dear P."/>
            <person name="Doerig C."/>
            <person name="Gruber A."/>
            <person name="Parkinson J."/>
            <person name="Shirley M."/>
            <person name="Wan K.L."/>
            <person name="Berriman M."/>
            <person name="Tomley F."/>
            <person name="Pain A."/>
        </authorList>
    </citation>
    <scope>NUCLEOTIDE SEQUENCE [LARGE SCALE GENOMIC DNA]</scope>
    <source>
        <strain evidence="2">Houghton</strain>
    </source>
</reference>
<reference evidence="2" key="2">
    <citation type="submission" date="2013-10" db="EMBL/GenBank/DDBJ databases">
        <authorList>
            <person name="Aslett M."/>
        </authorList>
    </citation>
    <scope>NUCLEOTIDE SEQUENCE [LARGE SCALE GENOMIC DNA]</scope>
    <source>
        <strain evidence="2">Houghton</strain>
    </source>
</reference>
<feature type="compositionally biased region" description="Low complexity" evidence="1">
    <location>
        <begin position="113"/>
        <end position="125"/>
    </location>
</feature>
<feature type="region of interest" description="Disordered" evidence="1">
    <location>
        <begin position="1"/>
        <end position="85"/>
    </location>
</feature>